<dbReference type="InterPro" id="IPR006594">
    <property type="entry name" value="LisH"/>
</dbReference>
<dbReference type="GO" id="GO:0046872">
    <property type="term" value="F:metal ion binding"/>
    <property type="evidence" value="ECO:0007669"/>
    <property type="project" value="UniProtKB-KW"/>
</dbReference>
<evidence type="ECO:0000256" key="11">
    <source>
        <dbReference type="ARBA" id="ARBA00023242"/>
    </source>
</evidence>
<keyword evidence="6" id="KW-0548">Nucleotidyltransferase</keyword>
<keyword evidence="9" id="KW-0460">Magnesium</keyword>
<comment type="caution">
    <text evidence="15">The sequence shown here is derived from an EMBL/GenBank/DDBJ whole genome shotgun (WGS) entry which is preliminary data.</text>
</comment>
<dbReference type="Gene3D" id="1.10.132.30">
    <property type="match status" value="1"/>
</dbReference>
<keyword evidence="5" id="KW-0808">Transferase</keyword>
<sequence length="1837" mass="205312">MNIAHPLGVEINSATFACYSSNEIKKLSVKEIVNPAVFDSLGLPTEGGVYDPALGPLTRNALKLLNHGLLLDAQRIDGVAVEDALAADEDHGSDESDLIELDSDDYFRSLGKKTYNAIAINAERKNVVAEFLQKSSIPKQSQKNQELAMKDQNLSIEEDQSHVNQNSKTAKKYITPEELREHFRKLFVNESDLCSLLYSKRVLLLDKMNSRTEAVHADIFFMDAIAVPPTRFRPASILPNKTAMNPQNEHFTRILNARLELCTHAAMLDKNKILVDNNETSHVDVVDNLMKNWVELQNAVNGMFDNTKGNLKPMRNREPVAEPVTSYNVKELSQAVSNGPDIWPGATFIQNENGSLINLASLSLESRISLGQQLLREQQDKPSFTQYFVKTPYINKKIYRHLQDGDMLLINRQPTLHKPSIMAHRARVLKGEMTIRMHYANYEMNMHFPQNEIARAEAFLIGSTSLIQDHVVAGVWMTCKDTFFTKADYQQIVFSALRLDPSDSRRILTVPPAVQKPKALWTGKQMNLTVGLVPLNLRSKTKISSKYWGWCAPEEETVIFIDGEFLTGVLDKSQIGDSAFGLVHSCYELYSANVTGQFLSVMGRLFTIYMQRYGFSCRMDDLRLTPEGDQERKELMNDNMDLGRIAAFDYVGLGNSVENTDLPSVDKGQQELEGRRVPVMISGKTLPSFLPYEPSARAGGFIGGRFLTGIKPQGLIDTAVKTSRSGYLQRCLIKHLESLKVHYDHTVRDSDGSVIQFHYGEDSLDITKQKHLYEFKFNTENHKALLQKYDIVKAQKVLNTSCASIYAKKAAKKPQKYDPVLSRYSPSTYLGCVSEKFHKALEKYTNEDPDGLFKADSISKPAFRKLMHLKYLHSLAEPGEAVGLLAAQGIGEPSTQMTLNTFHFAGFGAKNVTLGIPRLREIIMTASEKIKTPMMTLPLLENVSEQEYSKFCQEISKITLAEIVDQMIVTERLSSKRDSDGSVRCRVYNIRMQFYPREEYTEEFNIVPSQIECAIESKFIKHLMSAISNELKSTKSKNEIYDVQDTDKFTNRTRKDVIFDEDEPINAGGDESDDGDGDATNARINSKAKQFATYDGPDDDDLEIIKENDLAFRNEDSETDEGDERTEDMDDDTDQSQELFSKLRDKTKRSDLRDKIVESSTYVTDYQFDHTNSRWCDIELQFPADSKKLLLLSLAEDACKKTVIREVSGINKSYPITSDIEGDTSKTIATEGVNFRQIWLYDDIIDINKIYSNDIAAILKNYGVEAARGAIMKEISDVFAAYSINVDPRHLTLVADYMTFEGTFKPFNRMGLASNSSPFLQMSFESTCNFLTHATLNNATDTLNSPSARLVLGKVVQGGTGIFETQQPPQGQQPSQTQQQQNQQQLLSAHSQVDQNQRNGMHIKREQRLLNAYVYDFLKRSGATETAKAYLREGDFQNCVKNDGTANSINGSSSSDNDNTPLPDVDVPVQAPEGFLYEWWTVFWDIYSAKLNRPGTADAHRYVVDQQSMLQNAAMVQAQNALPSQSQQPSTPTSQVVVSGSAQVHMAQPGPTQANPSLKRNNEGVNQPLSSPTKRARMNESNYLQNVAAQRPGTVNQQAQLPIGQQNNMVLTTDPQLMNQVNLQMKNPHDPNANIHNNPLHAIPMQNAINQANLIRPNIPGTIMQNYGGMGMAGMVSYPNNLIMQRTIMRPNDPNAQKFSQNILSGMDQNSIDKYKQQQTQQQQSSGGSSIAATTPQQMVVSNGQAQSQQSAPTPSSGVMTSINSQQDMQSSSLNTNLNTNLEEIASFAAQFDLPIEDLNYDFLGTGAGTTDNSLDIGDILNLELLDDIGSTNNSGP</sequence>
<feature type="region of interest" description="Disordered" evidence="13">
    <location>
        <begin position="1361"/>
        <end position="1396"/>
    </location>
</feature>
<comment type="similarity">
    <text evidence="2">Belongs to the RNA polymerase beta' chain family.</text>
</comment>
<evidence type="ECO:0000313" key="16">
    <source>
        <dbReference type="Proteomes" id="UP000789396"/>
    </source>
</evidence>
<reference evidence="15" key="1">
    <citation type="submission" date="2021-06" db="EMBL/GenBank/DDBJ databases">
        <authorList>
            <person name="Kallberg Y."/>
            <person name="Tangrot J."/>
            <person name="Rosling A."/>
        </authorList>
    </citation>
    <scope>NUCLEOTIDE SEQUENCE</scope>
    <source>
        <strain evidence="15">IN212</strain>
    </source>
</reference>
<dbReference type="InterPro" id="IPR000722">
    <property type="entry name" value="RNA_pol_asu"/>
</dbReference>
<evidence type="ECO:0000256" key="10">
    <source>
        <dbReference type="ARBA" id="ARBA00023163"/>
    </source>
</evidence>
<dbReference type="Gene3D" id="1.10.357.120">
    <property type="match status" value="1"/>
</dbReference>
<dbReference type="Gene3D" id="3.30.1490.180">
    <property type="entry name" value="RNA polymerase ii"/>
    <property type="match status" value="1"/>
</dbReference>
<evidence type="ECO:0000259" key="14">
    <source>
        <dbReference type="SMART" id="SM00663"/>
    </source>
</evidence>
<dbReference type="Pfam" id="PF04983">
    <property type="entry name" value="RNA_pol_Rpb1_3"/>
    <property type="match status" value="1"/>
</dbReference>
<feature type="compositionally biased region" description="Polar residues" evidence="13">
    <location>
        <begin position="1758"/>
        <end position="1770"/>
    </location>
</feature>
<evidence type="ECO:0000256" key="2">
    <source>
        <dbReference type="ARBA" id="ARBA00006460"/>
    </source>
</evidence>
<dbReference type="InterPro" id="IPR015699">
    <property type="entry name" value="DNA-dir_RNA_pol1_lsu_N"/>
</dbReference>
<keyword evidence="8" id="KW-0862">Zinc</keyword>
<evidence type="ECO:0000256" key="6">
    <source>
        <dbReference type="ARBA" id="ARBA00022695"/>
    </source>
</evidence>
<feature type="compositionally biased region" description="Low complexity" evidence="13">
    <location>
        <begin position="1366"/>
        <end position="1385"/>
    </location>
</feature>
<dbReference type="GO" id="GO:0006351">
    <property type="term" value="P:DNA-templated transcription"/>
    <property type="evidence" value="ECO:0007669"/>
    <property type="project" value="InterPro"/>
</dbReference>
<feature type="compositionally biased region" description="Polar residues" evidence="13">
    <location>
        <begin position="1550"/>
        <end position="1576"/>
    </location>
</feature>
<dbReference type="Proteomes" id="UP000789396">
    <property type="component" value="Unassembled WGS sequence"/>
</dbReference>
<keyword evidence="4" id="KW-0240">DNA-directed RNA polymerase</keyword>
<evidence type="ECO:0000256" key="1">
    <source>
        <dbReference type="ARBA" id="ARBA00004123"/>
    </source>
</evidence>
<dbReference type="Pfam" id="PF00623">
    <property type="entry name" value="RNA_pol_Rpb1_2"/>
    <property type="match status" value="1"/>
</dbReference>
<feature type="region of interest" description="Disordered" evidence="13">
    <location>
        <begin position="1056"/>
        <end position="1081"/>
    </location>
</feature>
<feature type="non-terminal residue" evidence="15">
    <location>
        <position position="1837"/>
    </location>
</feature>
<dbReference type="OrthoDB" id="270392at2759"/>
<feature type="region of interest" description="Disordered" evidence="13">
    <location>
        <begin position="1520"/>
        <end position="1576"/>
    </location>
</feature>
<evidence type="ECO:0000256" key="9">
    <source>
        <dbReference type="ARBA" id="ARBA00022842"/>
    </source>
</evidence>
<dbReference type="InterPro" id="IPR047107">
    <property type="entry name" value="DNA-dir_RNA_pol1_lsu_C"/>
</dbReference>
<dbReference type="InterPro" id="IPR007066">
    <property type="entry name" value="RNA_pol_Rpb1_3"/>
</dbReference>
<dbReference type="InterPro" id="IPR044893">
    <property type="entry name" value="RNA_pol_Rpb1_clamp_domain"/>
</dbReference>
<feature type="compositionally biased region" description="Low complexity" evidence="13">
    <location>
        <begin position="1523"/>
        <end position="1539"/>
    </location>
</feature>
<dbReference type="Gene3D" id="3.30.70.2850">
    <property type="match status" value="1"/>
</dbReference>
<dbReference type="Gene3D" id="1.10.274.100">
    <property type="entry name" value="RNA polymerase Rpb1, domain 3"/>
    <property type="match status" value="1"/>
</dbReference>
<feature type="compositionally biased region" description="Polar residues" evidence="13">
    <location>
        <begin position="1386"/>
        <end position="1396"/>
    </location>
</feature>
<dbReference type="SMART" id="SM00667">
    <property type="entry name" value="LisH"/>
    <property type="match status" value="1"/>
</dbReference>
<dbReference type="InterPro" id="IPR045867">
    <property type="entry name" value="DNA-dir_RpoC_beta_prime"/>
</dbReference>
<dbReference type="InterPro" id="IPR038120">
    <property type="entry name" value="Rpb1_funnel_sf"/>
</dbReference>
<feature type="region of interest" description="Disordered" evidence="13">
    <location>
        <begin position="1740"/>
        <end position="1772"/>
    </location>
</feature>
<dbReference type="PROSITE" id="PS50896">
    <property type="entry name" value="LISH"/>
    <property type="match status" value="1"/>
</dbReference>
<accession>A0A9N8ZT97</accession>
<dbReference type="GO" id="GO:0003899">
    <property type="term" value="F:DNA-directed RNA polymerase activity"/>
    <property type="evidence" value="ECO:0007669"/>
    <property type="project" value="UniProtKB-EC"/>
</dbReference>
<evidence type="ECO:0000256" key="4">
    <source>
        <dbReference type="ARBA" id="ARBA00022478"/>
    </source>
</evidence>
<dbReference type="PANTHER" id="PTHR19376:SF11">
    <property type="entry name" value="DNA-DIRECTED RNA POLYMERASE I SUBUNIT RPA1"/>
    <property type="match status" value="1"/>
</dbReference>
<dbReference type="Pfam" id="PF04998">
    <property type="entry name" value="RNA_pol_Rpb1_5"/>
    <property type="match status" value="1"/>
</dbReference>
<dbReference type="SMART" id="SM00663">
    <property type="entry name" value="RPOLA_N"/>
    <property type="match status" value="1"/>
</dbReference>
<keyword evidence="11" id="KW-0539">Nucleus</keyword>
<dbReference type="Gene3D" id="4.10.860.120">
    <property type="entry name" value="RNA polymerase II, clamp domain"/>
    <property type="match status" value="1"/>
</dbReference>
<keyword evidence="16" id="KW-1185">Reference proteome</keyword>
<dbReference type="Gene3D" id="2.40.40.20">
    <property type="match status" value="1"/>
</dbReference>
<feature type="compositionally biased region" description="Low complexity" evidence="13">
    <location>
        <begin position="1745"/>
        <end position="1757"/>
    </location>
</feature>
<feature type="compositionally biased region" description="Basic and acidic residues" evidence="13">
    <location>
        <begin position="1107"/>
        <end position="1116"/>
    </location>
</feature>
<keyword evidence="10" id="KW-0804">Transcription</keyword>
<comment type="catalytic activity">
    <reaction evidence="12">
        <text>RNA(n) + a ribonucleoside 5'-triphosphate = RNA(n+1) + diphosphate</text>
        <dbReference type="Rhea" id="RHEA:21248"/>
        <dbReference type="Rhea" id="RHEA-COMP:14527"/>
        <dbReference type="Rhea" id="RHEA-COMP:17342"/>
        <dbReference type="ChEBI" id="CHEBI:33019"/>
        <dbReference type="ChEBI" id="CHEBI:61557"/>
        <dbReference type="ChEBI" id="CHEBI:140395"/>
        <dbReference type="EC" id="2.7.7.6"/>
    </reaction>
</comment>
<evidence type="ECO:0000256" key="5">
    <source>
        <dbReference type="ARBA" id="ARBA00022679"/>
    </source>
</evidence>
<organism evidence="15 16">
    <name type="scientific">Racocetra fulgida</name>
    <dbReference type="NCBI Taxonomy" id="60492"/>
    <lineage>
        <taxon>Eukaryota</taxon>
        <taxon>Fungi</taxon>
        <taxon>Fungi incertae sedis</taxon>
        <taxon>Mucoromycota</taxon>
        <taxon>Glomeromycotina</taxon>
        <taxon>Glomeromycetes</taxon>
        <taxon>Diversisporales</taxon>
        <taxon>Gigasporaceae</taxon>
        <taxon>Racocetra</taxon>
    </lineage>
</organism>
<dbReference type="InterPro" id="IPR042102">
    <property type="entry name" value="RNA_pol_Rpb1_3_sf"/>
</dbReference>
<dbReference type="EMBL" id="CAJVPZ010002168">
    <property type="protein sequence ID" value="CAG8507517.1"/>
    <property type="molecule type" value="Genomic_DNA"/>
</dbReference>
<dbReference type="SUPFAM" id="SSF64484">
    <property type="entry name" value="beta and beta-prime subunits of DNA dependent RNA-polymerase"/>
    <property type="match status" value="1"/>
</dbReference>
<protein>
    <recommendedName>
        <fullName evidence="3">DNA-directed RNA polymerase</fullName>
        <ecNumber evidence="3">2.7.7.6</ecNumber>
    </recommendedName>
</protein>
<evidence type="ECO:0000256" key="3">
    <source>
        <dbReference type="ARBA" id="ARBA00012418"/>
    </source>
</evidence>
<dbReference type="CDD" id="cd02735">
    <property type="entry name" value="RNAP_I_Rpa1_C"/>
    <property type="match status" value="1"/>
</dbReference>
<feature type="domain" description="RNA polymerase N-terminal" evidence="14">
    <location>
        <begin position="218"/>
        <end position="478"/>
    </location>
</feature>
<dbReference type="GO" id="GO:0005736">
    <property type="term" value="C:RNA polymerase I complex"/>
    <property type="evidence" value="ECO:0007669"/>
    <property type="project" value="TreeGrafter"/>
</dbReference>
<keyword evidence="7" id="KW-0479">Metal-binding</keyword>
<evidence type="ECO:0000256" key="13">
    <source>
        <dbReference type="SAM" id="MobiDB-lite"/>
    </source>
</evidence>
<dbReference type="GO" id="GO:0003677">
    <property type="term" value="F:DNA binding"/>
    <property type="evidence" value="ECO:0007669"/>
    <property type="project" value="InterPro"/>
</dbReference>
<dbReference type="CDD" id="cd01435">
    <property type="entry name" value="RNAP_I_RPA1_N"/>
    <property type="match status" value="1"/>
</dbReference>
<feature type="compositionally biased region" description="Acidic residues" evidence="13">
    <location>
        <begin position="1117"/>
        <end position="1135"/>
    </location>
</feature>
<feature type="compositionally biased region" description="Acidic residues" evidence="13">
    <location>
        <begin position="1059"/>
        <end position="1077"/>
    </location>
</feature>
<feature type="region of interest" description="Disordered" evidence="13">
    <location>
        <begin position="1107"/>
        <end position="1143"/>
    </location>
</feature>
<proteinExistence type="inferred from homology"/>
<dbReference type="InterPro" id="IPR007081">
    <property type="entry name" value="RNA_pol_Rpb1_5"/>
</dbReference>
<evidence type="ECO:0000256" key="12">
    <source>
        <dbReference type="ARBA" id="ARBA00048552"/>
    </source>
</evidence>
<evidence type="ECO:0000256" key="8">
    <source>
        <dbReference type="ARBA" id="ARBA00022833"/>
    </source>
</evidence>
<evidence type="ECO:0000256" key="7">
    <source>
        <dbReference type="ARBA" id="ARBA00022723"/>
    </source>
</evidence>
<comment type="subcellular location">
    <subcellularLocation>
        <location evidence="1">Nucleus</location>
    </subcellularLocation>
</comment>
<gene>
    <name evidence="15" type="ORF">RFULGI_LOCUS2736</name>
</gene>
<dbReference type="EC" id="2.7.7.6" evidence="3"/>
<dbReference type="InterPro" id="IPR006592">
    <property type="entry name" value="RNA_pol_N"/>
</dbReference>
<evidence type="ECO:0000313" key="15">
    <source>
        <dbReference type="EMBL" id="CAG8507517.1"/>
    </source>
</evidence>
<dbReference type="Gene3D" id="1.10.150.390">
    <property type="match status" value="1"/>
</dbReference>
<name>A0A9N8ZT97_9GLOM</name>
<dbReference type="PANTHER" id="PTHR19376">
    <property type="entry name" value="DNA-DIRECTED RNA POLYMERASE"/>
    <property type="match status" value="1"/>
</dbReference>